<gene>
    <name evidence="2" type="ORF">Cgig2_016249</name>
</gene>
<dbReference type="GO" id="GO:0005739">
    <property type="term" value="C:mitochondrion"/>
    <property type="evidence" value="ECO:0007669"/>
    <property type="project" value="TreeGrafter"/>
</dbReference>
<dbReference type="EMBL" id="JAKOGI010000133">
    <property type="protein sequence ID" value="KAJ8442783.1"/>
    <property type="molecule type" value="Genomic_DNA"/>
</dbReference>
<organism evidence="2 3">
    <name type="scientific">Carnegiea gigantea</name>
    <dbReference type="NCBI Taxonomy" id="171969"/>
    <lineage>
        <taxon>Eukaryota</taxon>
        <taxon>Viridiplantae</taxon>
        <taxon>Streptophyta</taxon>
        <taxon>Embryophyta</taxon>
        <taxon>Tracheophyta</taxon>
        <taxon>Spermatophyta</taxon>
        <taxon>Magnoliopsida</taxon>
        <taxon>eudicotyledons</taxon>
        <taxon>Gunneridae</taxon>
        <taxon>Pentapetalae</taxon>
        <taxon>Caryophyllales</taxon>
        <taxon>Cactineae</taxon>
        <taxon>Cactaceae</taxon>
        <taxon>Cactoideae</taxon>
        <taxon>Echinocereeae</taxon>
        <taxon>Carnegiea</taxon>
    </lineage>
</organism>
<dbReference type="GO" id="GO:0003746">
    <property type="term" value="F:translation elongation factor activity"/>
    <property type="evidence" value="ECO:0007669"/>
    <property type="project" value="TreeGrafter"/>
</dbReference>
<dbReference type="GO" id="GO:0005525">
    <property type="term" value="F:GTP binding"/>
    <property type="evidence" value="ECO:0007669"/>
    <property type="project" value="InterPro"/>
</dbReference>
<dbReference type="GO" id="GO:0070125">
    <property type="term" value="P:mitochondrial translational elongation"/>
    <property type="evidence" value="ECO:0007669"/>
    <property type="project" value="TreeGrafter"/>
</dbReference>
<feature type="domain" description="Tr-type G" evidence="1">
    <location>
        <begin position="68"/>
        <end position="209"/>
    </location>
</feature>
<dbReference type="InterPro" id="IPR031157">
    <property type="entry name" value="G_TR_CS"/>
</dbReference>
<accession>A0A9Q1QHI5</accession>
<evidence type="ECO:0000313" key="3">
    <source>
        <dbReference type="Proteomes" id="UP001153076"/>
    </source>
</evidence>
<dbReference type="PANTHER" id="PTHR43721:SF22">
    <property type="entry name" value="ELONGATION FACTOR TU, MITOCHONDRIAL"/>
    <property type="match status" value="1"/>
</dbReference>
<dbReference type="PANTHER" id="PTHR43721">
    <property type="entry name" value="ELONGATION FACTOR TU-RELATED"/>
    <property type="match status" value="1"/>
</dbReference>
<dbReference type="GO" id="GO:0003924">
    <property type="term" value="F:GTPase activity"/>
    <property type="evidence" value="ECO:0007669"/>
    <property type="project" value="InterPro"/>
</dbReference>
<reference evidence="2" key="1">
    <citation type="submission" date="2022-04" db="EMBL/GenBank/DDBJ databases">
        <title>Carnegiea gigantea Genome sequencing and assembly v2.</title>
        <authorList>
            <person name="Copetti D."/>
            <person name="Sanderson M.J."/>
            <person name="Burquez A."/>
            <person name="Wojciechowski M.F."/>
        </authorList>
    </citation>
    <scope>NUCLEOTIDE SEQUENCE</scope>
    <source>
        <strain evidence="2">SGP5-SGP5p</strain>
        <tissue evidence="2">Aerial part</tissue>
    </source>
</reference>
<evidence type="ECO:0000313" key="2">
    <source>
        <dbReference type="EMBL" id="KAJ8442783.1"/>
    </source>
</evidence>
<sequence length="361" mass="40830">MASAFLRNPNSKGLVPFCSQQIYLYSSKCRALSLPGYSSMAATISRNSKASFSLSSSLRSMATFTRTKPHVNMGTIGHVDHGKTTLTPAITKVLAEEGKAKAVSFDEIDKAPEEKKRGITIATSHVEYETAKRHYAITGYIDLQNMITGAAQRDGGILVIYITSWHPWWFGVKFKYFIFAYVGVPSLICFLNNVDAFDDPELFELVEMELCRDDHMVYGGLVPLFFLNKGECFEKLTLLQIIFIAGVIVFWPLMDVEQLWLVVLNKEPSELGKMWKWWSTENYCDWCGDVLEINGSRPVFIALNNTKPVWSKSLHGEATSLDSVVAKPGTCRTYKRFEVETYVLIKDEDGRHTAFFSNYRP</sequence>
<dbReference type="InterPro" id="IPR000795">
    <property type="entry name" value="T_Tr_GTP-bd_dom"/>
</dbReference>
<dbReference type="SUPFAM" id="SSF52540">
    <property type="entry name" value="P-loop containing nucleoside triphosphate hydrolases"/>
    <property type="match status" value="1"/>
</dbReference>
<dbReference type="OrthoDB" id="2067at2759"/>
<dbReference type="AlphaFoldDB" id="A0A9Q1QHI5"/>
<dbReference type="PRINTS" id="PR00315">
    <property type="entry name" value="ELONGATNFCT"/>
</dbReference>
<dbReference type="InterPro" id="IPR050055">
    <property type="entry name" value="EF-Tu_GTPase"/>
</dbReference>
<dbReference type="Pfam" id="PF00009">
    <property type="entry name" value="GTP_EFTU"/>
    <property type="match status" value="1"/>
</dbReference>
<evidence type="ECO:0000259" key="1">
    <source>
        <dbReference type="Pfam" id="PF00009"/>
    </source>
</evidence>
<proteinExistence type="predicted"/>
<dbReference type="PROSITE" id="PS00301">
    <property type="entry name" value="G_TR_1"/>
    <property type="match status" value="1"/>
</dbReference>
<dbReference type="Proteomes" id="UP001153076">
    <property type="component" value="Unassembled WGS sequence"/>
</dbReference>
<protein>
    <recommendedName>
        <fullName evidence="1">Tr-type G domain-containing protein</fullName>
    </recommendedName>
</protein>
<dbReference type="InterPro" id="IPR027417">
    <property type="entry name" value="P-loop_NTPase"/>
</dbReference>
<keyword evidence="3" id="KW-1185">Reference proteome</keyword>
<dbReference type="Gene3D" id="3.40.50.300">
    <property type="entry name" value="P-loop containing nucleotide triphosphate hydrolases"/>
    <property type="match status" value="1"/>
</dbReference>
<name>A0A9Q1QHI5_9CARY</name>
<comment type="caution">
    <text evidence="2">The sequence shown here is derived from an EMBL/GenBank/DDBJ whole genome shotgun (WGS) entry which is preliminary data.</text>
</comment>